<reference evidence="2 3" key="1">
    <citation type="submission" date="2017-09" db="EMBL/GenBank/DDBJ databases">
        <title>Large-scale bioinformatics analysis of Bacillus genomes uncovers conserved roles of natural products in bacterial physiology.</title>
        <authorList>
            <consortium name="Agbiome Team Llc"/>
            <person name="Bleich R.M."/>
            <person name="Grubbs K.J."/>
            <person name="Santa Maria K.C."/>
            <person name="Allen S.E."/>
            <person name="Farag S."/>
            <person name="Shank E.A."/>
            <person name="Bowers A."/>
        </authorList>
    </citation>
    <scope>NUCLEOTIDE SEQUENCE [LARGE SCALE GENOMIC DNA]</scope>
    <source>
        <strain evidence="2 3">AFS067272</strain>
    </source>
</reference>
<dbReference type="AlphaFoldDB" id="A0AA44QCN2"/>
<evidence type="ECO:0000313" key="2">
    <source>
        <dbReference type="EMBL" id="PFS04277.1"/>
    </source>
</evidence>
<name>A0AA44QCN2_BACCE</name>
<accession>A0AA44QCN2</accession>
<proteinExistence type="predicted"/>
<dbReference type="EMBL" id="NVBO01000047">
    <property type="protein sequence ID" value="PFS04277.1"/>
    <property type="molecule type" value="Genomic_DNA"/>
</dbReference>
<protein>
    <recommendedName>
        <fullName evidence="4">Lipoprotein</fullName>
    </recommendedName>
</protein>
<comment type="caution">
    <text evidence="2">The sequence shown here is derived from an EMBL/GenBank/DDBJ whole genome shotgun (WGS) entry which is preliminary data.</text>
</comment>
<dbReference type="PROSITE" id="PS51257">
    <property type="entry name" value="PROKAR_LIPOPROTEIN"/>
    <property type="match status" value="1"/>
</dbReference>
<feature type="non-terminal residue" evidence="2">
    <location>
        <position position="270"/>
    </location>
</feature>
<dbReference type="Proteomes" id="UP000226357">
    <property type="component" value="Unassembled WGS sequence"/>
</dbReference>
<evidence type="ECO:0000313" key="3">
    <source>
        <dbReference type="Proteomes" id="UP000226357"/>
    </source>
</evidence>
<evidence type="ECO:0000256" key="1">
    <source>
        <dbReference type="SAM" id="SignalP"/>
    </source>
</evidence>
<feature type="signal peptide" evidence="1">
    <location>
        <begin position="1"/>
        <end position="20"/>
    </location>
</feature>
<sequence>MKFGKMGLVVVASLSLFALSACGKSAKETVVSSTESILNAKQMESSGSISFKFDSNAKDMKREDKAAMDMLKNISITVDSKTDKDAKKDEVTIGANIKTDAMKMDISIPMFMDEGKEALYVKANNVKSLLQLAGVPGDSFSTLEGKVIKMDMKDLGEVDTTESEKIQEKVQKALLDAIKALPEDKFTNEKDVYTVKLTGKDLKTVIEKVFDEISTMKNFTGTKQEIADFKKELKGANLDKSSISLTYTMDGKTIKKQDAAIHVEAKDPEN</sequence>
<gene>
    <name evidence="2" type="ORF">COK38_06600</name>
</gene>
<keyword evidence="1" id="KW-0732">Signal</keyword>
<dbReference type="RefSeq" id="WP_098618041.1">
    <property type="nucleotide sequence ID" value="NZ_NVBO01000047.1"/>
</dbReference>
<evidence type="ECO:0008006" key="4">
    <source>
        <dbReference type="Google" id="ProtNLM"/>
    </source>
</evidence>
<feature type="chain" id="PRO_5041208465" description="Lipoprotein" evidence="1">
    <location>
        <begin position="21"/>
        <end position="270"/>
    </location>
</feature>
<organism evidence="2 3">
    <name type="scientific">Bacillus cereus</name>
    <dbReference type="NCBI Taxonomy" id="1396"/>
    <lineage>
        <taxon>Bacteria</taxon>
        <taxon>Bacillati</taxon>
        <taxon>Bacillota</taxon>
        <taxon>Bacilli</taxon>
        <taxon>Bacillales</taxon>
        <taxon>Bacillaceae</taxon>
        <taxon>Bacillus</taxon>
        <taxon>Bacillus cereus group</taxon>
    </lineage>
</organism>